<dbReference type="GO" id="GO:0070290">
    <property type="term" value="F:N-acylphosphatidylethanolamine-specific phospholipase D activity"/>
    <property type="evidence" value="ECO:0007669"/>
    <property type="project" value="InterPro"/>
</dbReference>
<dbReference type="AlphaFoldDB" id="A0AAV5RCZ6"/>
<reference evidence="3 4" key="1">
    <citation type="journal article" date="2023" name="Elife">
        <title>Identification of key yeast species and microbe-microbe interactions impacting larval growth of Drosophila in the wild.</title>
        <authorList>
            <person name="Mure A."/>
            <person name="Sugiura Y."/>
            <person name="Maeda R."/>
            <person name="Honda K."/>
            <person name="Sakurai N."/>
            <person name="Takahashi Y."/>
            <person name="Watada M."/>
            <person name="Katoh T."/>
            <person name="Gotoh A."/>
            <person name="Gotoh Y."/>
            <person name="Taniguchi I."/>
            <person name="Nakamura K."/>
            <person name="Hayashi T."/>
            <person name="Katayama T."/>
            <person name="Uemura T."/>
            <person name="Hattori Y."/>
        </authorList>
    </citation>
    <scope>NUCLEOTIDE SEQUENCE [LARGE SCALE GENOMIC DNA]</scope>
    <source>
        <strain evidence="3 4">SB-73</strain>
    </source>
</reference>
<dbReference type="GO" id="GO:0005737">
    <property type="term" value="C:cytoplasm"/>
    <property type="evidence" value="ECO:0007669"/>
    <property type="project" value="TreeGrafter"/>
</dbReference>
<dbReference type="PANTHER" id="PTHR15032">
    <property type="entry name" value="N-ACYL-PHOSPHATIDYLETHANOLAMINE-HYDROLYZING PHOSPHOLIPASE D"/>
    <property type="match status" value="1"/>
</dbReference>
<dbReference type="InterPro" id="IPR036866">
    <property type="entry name" value="RibonucZ/Hydroxyglut_hydro"/>
</dbReference>
<protein>
    <submittedName>
        <fullName evidence="3">N-acetylphosphatidylethanolamine-hydrolyzing phospholipase D</fullName>
    </submittedName>
</protein>
<evidence type="ECO:0000259" key="2">
    <source>
        <dbReference type="Pfam" id="PF12706"/>
    </source>
</evidence>
<name>A0AAV5RCZ6_STABA</name>
<keyword evidence="4" id="KW-1185">Reference proteome</keyword>
<evidence type="ECO:0000256" key="1">
    <source>
        <dbReference type="SAM" id="MobiDB-lite"/>
    </source>
</evidence>
<accession>A0AAV5RCZ6</accession>
<feature type="region of interest" description="Disordered" evidence="1">
    <location>
        <begin position="133"/>
        <end position="161"/>
    </location>
</feature>
<organism evidence="3 4">
    <name type="scientific">Starmerella bacillaris</name>
    <name type="common">Yeast</name>
    <name type="synonym">Candida zemplinina</name>
    <dbReference type="NCBI Taxonomy" id="1247836"/>
    <lineage>
        <taxon>Eukaryota</taxon>
        <taxon>Fungi</taxon>
        <taxon>Dikarya</taxon>
        <taxon>Ascomycota</taxon>
        <taxon>Saccharomycotina</taxon>
        <taxon>Dipodascomycetes</taxon>
        <taxon>Dipodascales</taxon>
        <taxon>Trichomonascaceae</taxon>
        <taxon>Starmerella</taxon>
    </lineage>
</organism>
<dbReference type="InterPro" id="IPR024884">
    <property type="entry name" value="NAPE-PLD"/>
</dbReference>
<dbReference type="PANTHER" id="PTHR15032:SF4">
    <property type="entry name" value="N-ACYL-PHOSPHATIDYLETHANOLAMINE-HYDROLYZING PHOSPHOLIPASE D"/>
    <property type="match status" value="1"/>
</dbReference>
<feature type="domain" description="Metallo-beta-lactamase" evidence="2">
    <location>
        <begin position="178"/>
        <end position="379"/>
    </location>
</feature>
<dbReference type="Pfam" id="PF12706">
    <property type="entry name" value="Lactamase_B_2"/>
    <property type="match status" value="1"/>
</dbReference>
<dbReference type="InterPro" id="IPR001279">
    <property type="entry name" value="Metallo-B-lactamas"/>
</dbReference>
<dbReference type="GO" id="GO:0070292">
    <property type="term" value="P:N-acylphosphatidylethanolamine metabolic process"/>
    <property type="evidence" value="ECO:0007669"/>
    <property type="project" value="TreeGrafter"/>
</dbReference>
<dbReference type="Proteomes" id="UP001362899">
    <property type="component" value="Unassembled WGS sequence"/>
</dbReference>
<dbReference type="EMBL" id="BTGC01000001">
    <property type="protein sequence ID" value="GMM49441.1"/>
    <property type="molecule type" value="Genomic_DNA"/>
</dbReference>
<dbReference type="PIRSF" id="PIRSF038896">
    <property type="entry name" value="NAPE-PLD"/>
    <property type="match status" value="1"/>
</dbReference>
<proteinExistence type="predicted"/>
<evidence type="ECO:0000313" key="3">
    <source>
        <dbReference type="EMBL" id="GMM49441.1"/>
    </source>
</evidence>
<dbReference type="Gene3D" id="3.60.15.10">
    <property type="entry name" value="Ribonuclease Z/Hydroxyacylglutathione hydrolase-like"/>
    <property type="match status" value="1"/>
</dbReference>
<feature type="compositionally biased region" description="Low complexity" evidence="1">
    <location>
        <begin position="133"/>
        <end position="150"/>
    </location>
</feature>
<dbReference type="GO" id="GO:0070291">
    <property type="term" value="P:N-acylethanolamine metabolic process"/>
    <property type="evidence" value="ECO:0007669"/>
    <property type="project" value="TreeGrafter"/>
</dbReference>
<dbReference type="GO" id="GO:0008270">
    <property type="term" value="F:zinc ion binding"/>
    <property type="evidence" value="ECO:0007669"/>
    <property type="project" value="InterPro"/>
</dbReference>
<evidence type="ECO:0000313" key="4">
    <source>
        <dbReference type="Proteomes" id="UP001362899"/>
    </source>
</evidence>
<comment type="caution">
    <text evidence="3">The sequence shown here is derived from an EMBL/GenBank/DDBJ whole genome shotgun (WGS) entry which is preliminary data.</text>
</comment>
<sequence length="421" mass="46860">MRAWKPLGRAAAYGAVGYAWVVAAQQYIAYREIKYREQFDDVTLKYAPIKVFGRYMNPFTEYRHQTLFEFAFKRAAELFVFSIPGNVPDNPELIQKSLPTFVPDFVKSVPQNKLFLTWIGQSCFVAQLPGTTSGTSSGTSSGTNSTSGSNEDAPDLNKDSTSGIIDINKSNQAGCVTILADPMFADYVVSPRVGPQRIVPAPCSPIDLPNPDVVLVSHDHQDHLDLEAIADKAFKDSWFVVPVGVKKWLPESAQSKCIEMKWWDKIMMPNVDPGLGYEIACTPTMHWSGRKLYDSNLSLWCSFVVLKDNKPVLFHGGDTGYSASLFSSIFKVYGPCSLAVLPCGAYIPRWHLRAQHMAPYEALEAMQDLHARNMVGVHWGTFVMSEEPFNEPPAMLMDLARSQVIEGVNVPKLGKTIEFDI</sequence>
<dbReference type="SUPFAM" id="SSF56281">
    <property type="entry name" value="Metallo-hydrolase/oxidoreductase"/>
    <property type="match status" value="1"/>
</dbReference>
<gene>
    <name evidence="3" type="ORF">DASB73_003990</name>
</gene>